<comment type="caution">
    <text evidence="1">The sequence shown here is derived from an EMBL/GenBank/DDBJ whole genome shotgun (WGS) entry which is preliminary data.</text>
</comment>
<gene>
    <name evidence="1" type="ORF">GUJ93_ZPchr0006g43007</name>
</gene>
<reference evidence="1" key="2">
    <citation type="submission" date="2021-02" db="EMBL/GenBank/DDBJ databases">
        <authorList>
            <person name="Kimball J.A."/>
            <person name="Haas M.W."/>
            <person name="Macchietto M."/>
            <person name="Kono T."/>
            <person name="Duquette J."/>
            <person name="Shao M."/>
        </authorList>
    </citation>
    <scope>NUCLEOTIDE SEQUENCE</scope>
    <source>
        <tissue evidence="1">Fresh leaf tissue</tissue>
    </source>
</reference>
<accession>A0A8J5TBT9</accession>
<protein>
    <submittedName>
        <fullName evidence="1">Uncharacterized protein</fullName>
    </submittedName>
</protein>
<organism evidence="1 2">
    <name type="scientific">Zizania palustris</name>
    <name type="common">Northern wild rice</name>
    <dbReference type="NCBI Taxonomy" id="103762"/>
    <lineage>
        <taxon>Eukaryota</taxon>
        <taxon>Viridiplantae</taxon>
        <taxon>Streptophyta</taxon>
        <taxon>Embryophyta</taxon>
        <taxon>Tracheophyta</taxon>
        <taxon>Spermatophyta</taxon>
        <taxon>Magnoliopsida</taxon>
        <taxon>Liliopsida</taxon>
        <taxon>Poales</taxon>
        <taxon>Poaceae</taxon>
        <taxon>BOP clade</taxon>
        <taxon>Oryzoideae</taxon>
        <taxon>Oryzeae</taxon>
        <taxon>Zizaniinae</taxon>
        <taxon>Zizania</taxon>
    </lineage>
</organism>
<dbReference type="EMBL" id="JAAALK010000283">
    <property type="protein sequence ID" value="KAG8070941.1"/>
    <property type="molecule type" value="Genomic_DNA"/>
</dbReference>
<dbReference type="OrthoDB" id="691879at2759"/>
<name>A0A8J5TBT9_ZIZPA</name>
<keyword evidence="2" id="KW-1185">Reference proteome</keyword>
<dbReference type="AlphaFoldDB" id="A0A8J5TBT9"/>
<sequence length="97" mass="10667">MALCCREGPDGGIGPRGRNPKKLLELPLSKGLPLNGCMPLDASQLDATTRRSNTNSSHHDDGCRHVLLQTLLLVCKQPAMEKKTTTTTRHLYSTRRS</sequence>
<evidence type="ECO:0000313" key="1">
    <source>
        <dbReference type="EMBL" id="KAG8070941.1"/>
    </source>
</evidence>
<evidence type="ECO:0000313" key="2">
    <source>
        <dbReference type="Proteomes" id="UP000729402"/>
    </source>
</evidence>
<reference evidence="1" key="1">
    <citation type="journal article" date="2021" name="bioRxiv">
        <title>Whole Genome Assembly and Annotation of Northern Wild Rice, Zizania palustris L., Supports a Whole Genome Duplication in the Zizania Genus.</title>
        <authorList>
            <person name="Haas M."/>
            <person name="Kono T."/>
            <person name="Macchietto M."/>
            <person name="Millas R."/>
            <person name="McGilp L."/>
            <person name="Shao M."/>
            <person name="Duquette J."/>
            <person name="Hirsch C.N."/>
            <person name="Kimball J."/>
        </authorList>
    </citation>
    <scope>NUCLEOTIDE SEQUENCE</scope>
    <source>
        <tissue evidence="1">Fresh leaf tissue</tissue>
    </source>
</reference>
<dbReference type="Proteomes" id="UP000729402">
    <property type="component" value="Unassembled WGS sequence"/>
</dbReference>
<proteinExistence type="predicted"/>